<evidence type="ECO:0000313" key="6">
    <source>
        <dbReference type="Proteomes" id="UP000617951"/>
    </source>
</evidence>
<sequence>MHTLENQLFHDSRKAKYREPLGAVPAGSTVKLRLYAGAAEGIQGVNLALYGDGYTAEFPMECRDGWWQTEIQLPERAGAYWYNFVVFWREERLYYGCKSGLSSGLGLLYSSKPLSYQLTCYDPSFETPAFFKKGILYQIFPDRYCKGNPENLKQGIRYHESMGRKAYAHGSFEESPMYLPLPGEEYYSPCDYFGGDLLGIEQSLGELAELGVSVLYLNPIFEADSNHRYNTSDYRKIDPMLGTEADFSRLCRAAKRYGIRIILDGVFSHTGSDSVYFNKRGNYPGPGAYQSQDSPYYGWYRFSNYPEEYDCWWGFKTLPEVNEMDPGWQEFVIRGENSVMRHWLRAGAEGYRLDVADELPDEVIEQMREAIKKEKPDALLLGEVWEDATTKESYGKRRSYAYGKGLDSVMNYPFKNAVVSFLLQHSSARDCAHFLENQAQNYPKPMLYCLMNLLSSHDIERIRTVLGVNANLDVLSREQQASFKILPEQDKRGGILTRLAAAIQFAIPGMPSIYYGDEVGMNGLKDPFNRAPYAVHDQTLIYFYKTLAKIRNGADAMQTGHVGYFTVGNDVLGVFRFILDGKDAFGNPAENGAYVILINRARENQRFILDLYRVANCVESRQLENIRQAGFKEGICLLTGSRSSVQDGLMDVDIFGESAMVFRLLF</sequence>
<name>A0A926DGR9_9FIRM</name>
<dbReference type="SUPFAM" id="SSF81296">
    <property type="entry name" value="E set domains"/>
    <property type="match status" value="1"/>
</dbReference>
<accession>A0A926DGR9</accession>
<dbReference type="InterPro" id="IPR013783">
    <property type="entry name" value="Ig-like_fold"/>
</dbReference>
<dbReference type="Pfam" id="PF00128">
    <property type="entry name" value="Alpha-amylase"/>
    <property type="match status" value="1"/>
</dbReference>
<dbReference type="SUPFAM" id="SSF51445">
    <property type="entry name" value="(Trans)glycosidases"/>
    <property type="match status" value="1"/>
</dbReference>
<dbReference type="InterPro" id="IPR014756">
    <property type="entry name" value="Ig_E-set"/>
</dbReference>
<dbReference type="GO" id="GO:0004553">
    <property type="term" value="F:hydrolase activity, hydrolyzing O-glycosyl compounds"/>
    <property type="evidence" value="ECO:0007669"/>
    <property type="project" value="InterPro"/>
</dbReference>
<evidence type="ECO:0000313" key="5">
    <source>
        <dbReference type="EMBL" id="MBC8537838.1"/>
    </source>
</evidence>
<evidence type="ECO:0000259" key="4">
    <source>
        <dbReference type="SMART" id="SM00642"/>
    </source>
</evidence>
<dbReference type="EMBL" id="JACRSS010000001">
    <property type="protein sequence ID" value="MBC8537838.1"/>
    <property type="molecule type" value="Genomic_DNA"/>
</dbReference>
<dbReference type="CDD" id="cd02857">
    <property type="entry name" value="E_set_CDase_PDE_N"/>
    <property type="match status" value="1"/>
</dbReference>
<keyword evidence="3" id="KW-0326">Glycosidase</keyword>
<dbReference type="GO" id="GO:0005975">
    <property type="term" value="P:carbohydrate metabolic process"/>
    <property type="evidence" value="ECO:0007669"/>
    <property type="project" value="InterPro"/>
</dbReference>
<dbReference type="InterPro" id="IPR045857">
    <property type="entry name" value="O16G_dom_2"/>
</dbReference>
<proteinExistence type="inferred from homology"/>
<evidence type="ECO:0000256" key="2">
    <source>
        <dbReference type="ARBA" id="ARBA00022801"/>
    </source>
</evidence>
<dbReference type="InterPro" id="IPR004185">
    <property type="entry name" value="Glyco_hydro_13_lg-like_dom"/>
</dbReference>
<dbReference type="InterPro" id="IPR017853">
    <property type="entry name" value="GH"/>
</dbReference>
<dbReference type="Proteomes" id="UP000617951">
    <property type="component" value="Unassembled WGS sequence"/>
</dbReference>
<evidence type="ECO:0000256" key="1">
    <source>
        <dbReference type="ARBA" id="ARBA00008061"/>
    </source>
</evidence>
<organism evidence="5 6">
    <name type="scientific">Guopingia tenuis</name>
    <dbReference type="NCBI Taxonomy" id="2763656"/>
    <lineage>
        <taxon>Bacteria</taxon>
        <taxon>Bacillati</taxon>
        <taxon>Bacillota</taxon>
        <taxon>Clostridia</taxon>
        <taxon>Christensenellales</taxon>
        <taxon>Christensenellaceae</taxon>
        <taxon>Guopingia</taxon>
    </lineage>
</organism>
<comment type="caution">
    <text evidence="5">The sequence shown here is derived from an EMBL/GenBank/DDBJ whole genome shotgun (WGS) entry which is preliminary data.</text>
</comment>
<evidence type="ECO:0000256" key="3">
    <source>
        <dbReference type="ARBA" id="ARBA00023295"/>
    </source>
</evidence>
<dbReference type="Gene3D" id="3.20.20.80">
    <property type="entry name" value="Glycosidases"/>
    <property type="match status" value="1"/>
</dbReference>
<dbReference type="SMART" id="SM00642">
    <property type="entry name" value="Aamy"/>
    <property type="match status" value="1"/>
</dbReference>
<dbReference type="Gene3D" id="3.90.400.10">
    <property type="entry name" value="Oligo-1,6-glucosidase, Domain 2"/>
    <property type="match status" value="1"/>
</dbReference>
<dbReference type="AlphaFoldDB" id="A0A926DGR9"/>
<dbReference type="RefSeq" id="WP_249279679.1">
    <property type="nucleotide sequence ID" value="NZ_JACRSS010000001.1"/>
</dbReference>
<dbReference type="Gene3D" id="2.60.40.10">
    <property type="entry name" value="Immunoglobulins"/>
    <property type="match status" value="1"/>
</dbReference>
<dbReference type="InterPro" id="IPR006047">
    <property type="entry name" value="GH13_cat_dom"/>
</dbReference>
<keyword evidence="6" id="KW-1185">Reference proteome</keyword>
<feature type="domain" description="Glycosyl hydrolase family 13 catalytic" evidence="4">
    <location>
        <begin position="138"/>
        <end position="551"/>
    </location>
</feature>
<dbReference type="PANTHER" id="PTHR10357:SF210">
    <property type="entry name" value="MALTODEXTRIN GLUCOSIDASE"/>
    <property type="match status" value="1"/>
</dbReference>
<protein>
    <submittedName>
        <fullName evidence="5">Glycoside hydrolase family 13 protein</fullName>
    </submittedName>
</protein>
<gene>
    <name evidence="5" type="ORF">H8693_02675</name>
</gene>
<comment type="similarity">
    <text evidence="1">Belongs to the glycosyl hydrolase 13 family.</text>
</comment>
<dbReference type="CDD" id="cd11338">
    <property type="entry name" value="AmyAc_CMD"/>
    <property type="match status" value="1"/>
</dbReference>
<dbReference type="PANTHER" id="PTHR10357">
    <property type="entry name" value="ALPHA-AMYLASE FAMILY MEMBER"/>
    <property type="match status" value="1"/>
</dbReference>
<reference evidence="5" key="1">
    <citation type="submission" date="2020-08" db="EMBL/GenBank/DDBJ databases">
        <title>Genome public.</title>
        <authorList>
            <person name="Liu C."/>
            <person name="Sun Q."/>
        </authorList>
    </citation>
    <scope>NUCLEOTIDE SEQUENCE</scope>
    <source>
        <strain evidence="5">NSJ-63</strain>
    </source>
</reference>
<keyword evidence="2 5" id="KW-0378">Hydrolase</keyword>